<comment type="catalytic activity">
    <reaction evidence="1 14">
        <text>4-CDP-2-C-methyl-D-erythritol 2-phosphate = 2-C-methyl-D-erythritol 2,4-cyclic diphosphate + CMP</text>
        <dbReference type="Rhea" id="RHEA:23864"/>
        <dbReference type="ChEBI" id="CHEBI:57919"/>
        <dbReference type="ChEBI" id="CHEBI:58483"/>
        <dbReference type="ChEBI" id="CHEBI:60377"/>
        <dbReference type="EC" id="4.6.1.12"/>
    </reaction>
</comment>
<dbReference type="InterPro" id="IPR001228">
    <property type="entry name" value="IspD"/>
</dbReference>
<dbReference type="PANTHER" id="PTHR43181">
    <property type="entry name" value="2-C-METHYL-D-ERYTHRITOL 2,4-CYCLODIPHOSPHATE SYNTHASE, CHLOROPLASTIC"/>
    <property type="match status" value="1"/>
</dbReference>
<comment type="caution">
    <text evidence="14">Lacks conserved residue(s) required for the propagation of feature annotation.</text>
</comment>
<dbReference type="AlphaFoldDB" id="A0A0N9UXG2"/>
<feature type="binding site" evidence="14">
    <location>
        <position position="373"/>
    </location>
    <ligand>
        <name>4-CDP-2-C-methyl-D-erythritol 2-phosphate</name>
        <dbReference type="ChEBI" id="CHEBI:57919"/>
    </ligand>
</feature>
<dbReference type="InterPro" id="IPR003526">
    <property type="entry name" value="MECDP_synthase"/>
</dbReference>
<comment type="similarity">
    <text evidence="14">In the N-terminal section; belongs to the IspD/TarI cytidylyltransferase family. IspD subfamily.</text>
</comment>
<feature type="region of interest" description="2-C-methyl-D-erythritol 4-phosphate cytidylyltransferase" evidence="14">
    <location>
        <begin position="1"/>
        <end position="235"/>
    </location>
</feature>
<evidence type="ECO:0000256" key="14">
    <source>
        <dbReference type="HAMAP-Rule" id="MF_01520"/>
    </source>
</evidence>
<evidence type="ECO:0000259" key="15">
    <source>
        <dbReference type="Pfam" id="PF02542"/>
    </source>
</evidence>
<protein>
    <recommendedName>
        <fullName evidence="14">Bifunctional enzyme IspD/IspF</fullName>
    </recommendedName>
    <domain>
        <recommendedName>
            <fullName evidence="14">2-C-methyl-D-erythritol 4-phosphate cytidylyltransferase</fullName>
            <ecNumber evidence="14">2.7.7.60</ecNumber>
        </recommendedName>
        <alternativeName>
            <fullName evidence="14">4-diphosphocytidyl-2C-methyl-D-erythritol synthase</fullName>
        </alternativeName>
        <alternativeName>
            <fullName evidence="14">MEP cytidylyltransferase</fullName>
            <shortName evidence="14">MCT</shortName>
        </alternativeName>
    </domain>
    <domain>
        <recommendedName>
            <fullName evidence="14">2-C-methyl-D-erythritol 2,4-cyclodiphosphate synthase</fullName>
            <shortName evidence="14">MECDP-synthase</shortName>
            <shortName evidence="14">MECPP-synthase</shortName>
            <shortName evidence="14">MECPS</shortName>
            <ecNumber evidence="14">4.6.1.12</ecNumber>
        </recommendedName>
    </domain>
</protein>
<comment type="pathway">
    <text evidence="4 14">Isoprenoid biosynthesis; isopentenyl diphosphate biosynthesis via DXP pathway; isopentenyl diphosphate from 1-deoxy-D-xylulose 5-phosphate: step 4/6.</text>
</comment>
<reference evidence="16 17" key="1">
    <citation type="journal article" date="2015" name="Genome Announc.">
        <title>Complete Genome Sequence of Polypropylene Glycol- and Polyethylene Glycol-Degrading Sphingopyxis macrogoltabida Strain EY-1.</title>
        <authorList>
            <person name="Ohtsubo Y."/>
            <person name="Nagata Y."/>
            <person name="Numata M."/>
            <person name="Tsuchikane K."/>
            <person name="Hosoyama A."/>
            <person name="Yamazoe A."/>
            <person name="Tsuda M."/>
            <person name="Fujita N."/>
            <person name="Kawai F."/>
        </authorList>
    </citation>
    <scope>NUCLEOTIDE SEQUENCE [LARGE SCALE GENOMIC DNA]</scope>
    <source>
        <strain evidence="16 17">EY-1</strain>
    </source>
</reference>
<dbReference type="SUPFAM" id="SSF53448">
    <property type="entry name" value="Nucleotide-diphospho-sugar transferases"/>
    <property type="match status" value="1"/>
</dbReference>
<dbReference type="EC" id="2.7.7.60" evidence="14"/>
<feature type="binding site" evidence="14">
    <location>
        <position position="244"/>
    </location>
    <ligand>
        <name>a divalent metal cation</name>
        <dbReference type="ChEBI" id="CHEBI:60240"/>
    </ligand>
</feature>
<evidence type="ECO:0000256" key="13">
    <source>
        <dbReference type="ARBA" id="ARBA00023268"/>
    </source>
</evidence>
<feature type="site" description="Transition state stabilizer" evidence="14">
    <location>
        <position position="31"/>
    </location>
</feature>
<dbReference type="HAMAP" id="MF_01520">
    <property type="entry name" value="IspDF"/>
    <property type="match status" value="1"/>
</dbReference>
<dbReference type="InterPro" id="IPR034683">
    <property type="entry name" value="IspD/TarI"/>
</dbReference>
<dbReference type="HAMAP" id="MF_00107">
    <property type="entry name" value="IspF"/>
    <property type="match status" value="1"/>
</dbReference>
<feature type="binding site" evidence="14">
    <location>
        <position position="376"/>
    </location>
    <ligand>
        <name>4-CDP-2-C-methyl-D-erythritol 2-phosphate</name>
        <dbReference type="ChEBI" id="CHEBI:57919"/>
    </ligand>
</feature>
<evidence type="ECO:0000256" key="12">
    <source>
        <dbReference type="ARBA" id="ARBA00023239"/>
    </source>
</evidence>
<dbReference type="InterPro" id="IPR036571">
    <property type="entry name" value="MECDP_synthase_sf"/>
</dbReference>
<keyword evidence="11 14" id="KW-0414">Isoprene biosynthesis</keyword>
<dbReference type="PATRIC" id="fig|33050.5.peg.1846"/>
<dbReference type="GO" id="GO:0008685">
    <property type="term" value="F:2-C-methyl-D-erythritol 2,4-cyclodiphosphate synthase activity"/>
    <property type="evidence" value="ECO:0007669"/>
    <property type="project" value="UniProtKB-UniRule"/>
</dbReference>
<dbReference type="EMBL" id="CP012700">
    <property type="protein sequence ID" value="ALH80479.1"/>
    <property type="molecule type" value="Genomic_DNA"/>
</dbReference>
<dbReference type="HAMAP" id="MF_00108">
    <property type="entry name" value="IspD"/>
    <property type="match status" value="1"/>
</dbReference>
<keyword evidence="9 14" id="KW-0548">Nucleotidyltransferase</keyword>
<evidence type="ECO:0000256" key="3">
    <source>
        <dbReference type="ARBA" id="ARBA00001968"/>
    </source>
</evidence>
<accession>A0A0N9UXG2</accession>
<keyword evidence="12 14" id="KW-0456">Lyase</keyword>
<evidence type="ECO:0000256" key="11">
    <source>
        <dbReference type="ARBA" id="ARBA00023229"/>
    </source>
</evidence>
<dbReference type="PANTHER" id="PTHR43181:SF1">
    <property type="entry name" value="2-C-METHYL-D-ERYTHRITOL 2,4-CYCLODIPHOSPHATE SYNTHASE, CHLOROPLASTIC"/>
    <property type="match status" value="1"/>
</dbReference>
<dbReference type="NCBIfam" id="TIGR00151">
    <property type="entry name" value="ispF"/>
    <property type="match status" value="1"/>
</dbReference>
<comment type="similarity">
    <text evidence="14">In the C-terminal section; belongs to the IspF family.</text>
</comment>
<feature type="binding site" evidence="14">
    <location>
        <begin position="366"/>
        <end position="369"/>
    </location>
    <ligand>
        <name>4-CDP-2-C-methyl-D-erythritol 2-phosphate</name>
        <dbReference type="ChEBI" id="CHEBI:57919"/>
    </ligand>
</feature>
<dbReference type="CDD" id="cd02516">
    <property type="entry name" value="CDP-ME_synthetase"/>
    <property type="match status" value="1"/>
</dbReference>
<dbReference type="EC" id="4.6.1.12" evidence="14"/>
<dbReference type="InterPro" id="IPR026596">
    <property type="entry name" value="IspD/F"/>
</dbReference>
<dbReference type="PROSITE" id="PS01350">
    <property type="entry name" value="ISPF"/>
    <property type="match status" value="1"/>
</dbReference>
<dbReference type="GO" id="GO:0050518">
    <property type="term" value="F:2-C-methyl-D-erythritol 4-phosphate cytidylyltransferase activity"/>
    <property type="evidence" value="ECO:0007669"/>
    <property type="project" value="UniProtKB-UniRule"/>
</dbReference>
<gene>
    <name evidence="14 16" type="primary">ispDF</name>
    <name evidence="16" type="ORF">AN936_08885</name>
</gene>
<keyword evidence="13 14" id="KW-0511">Multifunctional enzyme</keyword>
<dbReference type="KEGG" id="smag:AN936_08885"/>
<dbReference type="GO" id="GO:0016114">
    <property type="term" value="P:terpenoid biosynthetic process"/>
    <property type="evidence" value="ECO:0007669"/>
    <property type="project" value="InterPro"/>
</dbReference>
<feature type="binding site" evidence="14">
    <location>
        <begin position="290"/>
        <end position="292"/>
    </location>
    <ligand>
        <name>4-CDP-2-C-methyl-D-erythritol 2-phosphate</name>
        <dbReference type="ChEBI" id="CHEBI:57919"/>
    </ligand>
</feature>
<comment type="catalytic activity">
    <reaction evidence="2 14">
        <text>2-C-methyl-D-erythritol 4-phosphate + CTP + H(+) = 4-CDP-2-C-methyl-D-erythritol + diphosphate</text>
        <dbReference type="Rhea" id="RHEA:13429"/>
        <dbReference type="ChEBI" id="CHEBI:15378"/>
        <dbReference type="ChEBI" id="CHEBI:33019"/>
        <dbReference type="ChEBI" id="CHEBI:37563"/>
        <dbReference type="ChEBI" id="CHEBI:57823"/>
        <dbReference type="ChEBI" id="CHEBI:58262"/>
        <dbReference type="EC" id="2.7.7.60"/>
    </reaction>
</comment>
<feature type="binding site" evidence="14">
    <location>
        <begin position="242"/>
        <end position="244"/>
    </location>
    <ligand>
        <name>4-CDP-2-C-methyl-D-erythritol 2-phosphate</name>
        <dbReference type="ChEBI" id="CHEBI:57919"/>
    </ligand>
</feature>
<evidence type="ECO:0000256" key="9">
    <source>
        <dbReference type="ARBA" id="ARBA00022695"/>
    </source>
</evidence>
<dbReference type="CDD" id="cd00554">
    <property type="entry name" value="MECDP_synthase"/>
    <property type="match status" value="1"/>
</dbReference>
<dbReference type="RefSeq" id="WP_054587837.1">
    <property type="nucleotide sequence ID" value="NZ_CP012700.1"/>
</dbReference>
<dbReference type="InterPro" id="IPR029044">
    <property type="entry name" value="Nucleotide-diphossugar_trans"/>
</dbReference>
<keyword evidence="8 14" id="KW-0808">Transferase</keyword>
<dbReference type="GO" id="GO:0019288">
    <property type="term" value="P:isopentenyl diphosphate biosynthetic process, methylerythritol 4-phosphate pathway"/>
    <property type="evidence" value="ECO:0007669"/>
    <property type="project" value="UniProtKB-UniRule"/>
</dbReference>
<feature type="site" description="Positions MEP for the nucleophilic attack" evidence="14">
    <location>
        <position position="159"/>
    </location>
</feature>
<evidence type="ECO:0000313" key="16">
    <source>
        <dbReference type="EMBL" id="ALH80479.1"/>
    </source>
</evidence>
<dbReference type="Proteomes" id="UP000058074">
    <property type="component" value="Chromosome"/>
</dbReference>
<dbReference type="NCBIfam" id="NF006899">
    <property type="entry name" value="PRK09382.1"/>
    <property type="match status" value="1"/>
</dbReference>
<feature type="site" description="Transition state stabilizer" evidence="14">
    <location>
        <position position="367"/>
    </location>
</feature>
<feature type="binding site" evidence="14">
    <location>
        <position position="276"/>
    </location>
    <ligand>
        <name>a divalent metal cation</name>
        <dbReference type="ChEBI" id="CHEBI:60240"/>
    </ligand>
</feature>
<evidence type="ECO:0000256" key="6">
    <source>
        <dbReference type="ARBA" id="ARBA00008480"/>
    </source>
</evidence>
<comment type="pathway">
    <text evidence="5 14">Isoprenoid biosynthesis; isopentenyl diphosphate biosynthesis via DXP pathway; isopentenyl diphosphate from 1-deoxy-D-xylulose 5-phosphate: step 2/6.</text>
</comment>
<dbReference type="NCBIfam" id="TIGR00453">
    <property type="entry name" value="ispD"/>
    <property type="match status" value="1"/>
</dbReference>
<feature type="region of interest" description="2-C-methyl-D-erythritol 2,4-cyclodiphosphate synthase" evidence="14">
    <location>
        <begin position="236"/>
        <end position="393"/>
    </location>
</feature>
<keyword evidence="10 14" id="KW-0479">Metal-binding</keyword>
<dbReference type="SUPFAM" id="SSF69765">
    <property type="entry name" value="IpsF-like"/>
    <property type="match status" value="1"/>
</dbReference>
<feature type="domain" description="2-C-methyl-D-erythritol 2,4-cyclodiphosphate synthase" evidence="15">
    <location>
        <begin position="237"/>
        <end position="388"/>
    </location>
</feature>
<feature type="binding site" evidence="14">
    <location>
        <begin position="268"/>
        <end position="269"/>
    </location>
    <ligand>
        <name>4-CDP-2-C-methyl-D-erythritol 2-phosphate</name>
        <dbReference type="ChEBI" id="CHEBI:57919"/>
    </ligand>
</feature>
<comment type="cofactor">
    <cofactor evidence="3 14">
        <name>a divalent metal cation</name>
        <dbReference type="ChEBI" id="CHEBI:60240"/>
    </cofactor>
</comment>
<evidence type="ECO:0000313" key="17">
    <source>
        <dbReference type="Proteomes" id="UP000058074"/>
    </source>
</evidence>
<dbReference type="OrthoDB" id="9804336at2"/>
<sequence>MNESASSPAPRVVAILLAGGLGKRAGFELPKQLAELAGKPVLRWSLDALAAHEAIAAGVLVASEDVAAAIGPLPAGWEIAVPGAERQDSVANALAALADRDDDALVLVHDAARPGVSAVVIDRLLDALKDGAKAAIPTLPVPDTLVEQADGEAGAVVDRGALARVQTPQAFHLGTLRHAHTAARDGSATDDAQIVRRLGVGVTAVEGDARLHKLTYADDMAILSGLLGSNVMMQTAVGMGYDVHRLVADKPLWIGGLEIEHSHGLEGHSDADVALHALTDALLGALGEGDIGDHFPPSDPQWRGAASHRFLSFAAERVAARGGRIGHIDLTIIAEAPKIGPHRTAIRERIAEILAISPVRVSVKATTTERLGFTGRREGIAAQAVATLQLPEN</sequence>
<evidence type="ECO:0000256" key="10">
    <source>
        <dbReference type="ARBA" id="ARBA00022723"/>
    </source>
</evidence>
<comment type="similarity">
    <text evidence="7">Belongs to the IspD/TarI cytidylyltransferase family. IspD subfamily.</text>
</comment>
<evidence type="ECO:0000256" key="8">
    <source>
        <dbReference type="ARBA" id="ARBA00022679"/>
    </source>
</evidence>
<feature type="binding site" evidence="14">
    <location>
        <position position="242"/>
    </location>
    <ligand>
        <name>a divalent metal cation</name>
        <dbReference type="ChEBI" id="CHEBI:60240"/>
    </ligand>
</feature>
<feature type="site" description="Transition state stabilizer" evidence="14">
    <location>
        <position position="24"/>
    </location>
</feature>
<comment type="function">
    <text evidence="14">Bifunctional enzyme that catalyzes the formation of 4-diphosphocytidyl-2-C-methyl-D-erythritol from CTP and 2-C-methyl-D-erythritol 4-phosphate (MEP) (IspD), and catalyzes the conversion of 4-diphosphocytidyl-2-C-methyl-D-erythritol 2-phosphate (CDP-ME2P) to 2-C-methyl-D-erythritol 2,4-cyclodiphosphate (ME-CPP) with a corresponding release of cytidine 5-monophosphate (CMP) (IspF).</text>
</comment>
<feature type="site" description="Transition state stabilizer" evidence="14">
    <location>
        <position position="268"/>
    </location>
</feature>
<proteinExistence type="inferred from homology"/>
<dbReference type="Pfam" id="PF02542">
    <property type="entry name" value="YgbB"/>
    <property type="match status" value="1"/>
</dbReference>
<evidence type="ECO:0000256" key="5">
    <source>
        <dbReference type="ARBA" id="ARBA00004787"/>
    </source>
</evidence>
<comment type="similarity">
    <text evidence="6">Belongs to the IspF family.</text>
</comment>
<dbReference type="Gene3D" id="3.30.1330.50">
    <property type="entry name" value="2-C-methyl-D-erythritol 2,4-cyclodiphosphate synthase"/>
    <property type="match status" value="1"/>
</dbReference>
<dbReference type="PROSITE" id="PS01295">
    <property type="entry name" value="ISPD"/>
    <property type="match status" value="1"/>
</dbReference>
<evidence type="ECO:0000256" key="7">
    <source>
        <dbReference type="ARBA" id="ARBA00009789"/>
    </source>
</evidence>
<organism evidence="16 17">
    <name type="scientific">Sphingopyxis macrogoltabida</name>
    <name type="common">Sphingomonas macrogoltabidus</name>
    <dbReference type="NCBI Taxonomy" id="33050"/>
    <lineage>
        <taxon>Bacteria</taxon>
        <taxon>Pseudomonadati</taxon>
        <taxon>Pseudomonadota</taxon>
        <taxon>Alphaproteobacteria</taxon>
        <taxon>Sphingomonadales</taxon>
        <taxon>Sphingomonadaceae</taxon>
        <taxon>Sphingopyxis</taxon>
    </lineage>
</organism>
<dbReference type="GO" id="GO:0046872">
    <property type="term" value="F:metal ion binding"/>
    <property type="evidence" value="ECO:0007669"/>
    <property type="project" value="UniProtKB-KW"/>
</dbReference>
<dbReference type="Pfam" id="PF01128">
    <property type="entry name" value="IspD"/>
    <property type="match status" value="1"/>
</dbReference>
<evidence type="ECO:0000256" key="1">
    <source>
        <dbReference type="ARBA" id="ARBA00000200"/>
    </source>
</evidence>
<dbReference type="InterPro" id="IPR018294">
    <property type="entry name" value="ISPD_synthase_CS"/>
</dbReference>
<name>A0A0N9UXG2_SPHMC</name>
<feature type="site" description="Positions MEP for the nucleophilic attack" evidence="14">
    <location>
        <position position="213"/>
    </location>
</feature>
<dbReference type="Gene3D" id="3.90.550.10">
    <property type="entry name" value="Spore Coat Polysaccharide Biosynthesis Protein SpsA, Chain A"/>
    <property type="match status" value="1"/>
</dbReference>
<evidence type="ECO:0000256" key="4">
    <source>
        <dbReference type="ARBA" id="ARBA00004709"/>
    </source>
</evidence>
<dbReference type="UniPathway" id="UPA00056">
    <property type="reaction ID" value="UER00093"/>
</dbReference>
<evidence type="ECO:0000256" key="2">
    <source>
        <dbReference type="ARBA" id="ARBA00001282"/>
    </source>
</evidence>
<dbReference type="InterPro" id="IPR020555">
    <property type="entry name" value="MECDP_synthase_CS"/>
</dbReference>